<name>A0A224Y2E2_9HEMI</name>
<proteinExistence type="predicted"/>
<sequence length="89" mass="10056">MIGSICMIFFELLICLLTLLQKFSILIVGDLILYCDINFCISIQPSKVVSLNIAKLLVILILLDLSEEDCEELSITWSILLGMVKRPPR</sequence>
<dbReference type="AlphaFoldDB" id="A0A224Y2E2"/>
<accession>A0A224Y2E2</accession>
<evidence type="ECO:0000313" key="2">
    <source>
        <dbReference type="EMBL" id="JAW15202.1"/>
    </source>
</evidence>
<dbReference type="EMBL" id="GFTR01001224">
    <property type="protein sequence ID" value="JAW15202.1"/>
    <property type="molecule type" value="Transcribed_RNA"/>
</dbReference>
<reference evidence="2" key="1">
    <citation type="journal article" date="2018" name="PLoS Negl. Trop. Dis.">
        <title>An insight into the salivary gland and fat body transcriptome of Panstrongylus lignarius (Hemiptera: Heteroptera), the main vector of Chagas disease in Peru.</title>
        <authorList>
            <person name="Nevoa J.C."/>
            <person name="Mendes M.T."/>
            <person name="da Silva M.V."/>
            <person name="Soares S.C."/>
            <person name="Oliveira C.J.F."/>
            <person name="Ribeiro J.M.C."/>
        </authorList>
    </citation>
    <scope>NUCLEOTIDE SEQUENCE</scope>
</reference>
<keyword evidence="1" id="KW-0472">Membrane</keyword>
<keyword evidence="1" id="KW-0812">Transmembrane</keyword>
<evidence type="ECO:0000256" key="1">
    <source>
        <dbReference type="SAM" id="Phobius"/>
    </source>
</evidence>
<organism evidence="2">
    <name type="scientific">Panstrongylus lignarius</name>
    <dbReference type="NCBI Taxonomy" id="156445"/>
    <lineage>
        <taxon>Eukaryota</taxon>
        <taxon>Metazoa</taxon>
        <taxon>Ecdysozoa</taxon>
        <taxon>Arthropoda</taxon>
        <taxon>Hexapoda</taxon>
        <taxon>Insecta</taxon>
        <taxon>Pterygota</taxon>
        <taxon>Neoptera</taxon>
        <taxon>Paraneoptera</taxon>
        <taxon>Hemiptera</taxon>
        <taxon>Heteroptera</taxon>
        <taxon>Panheteroptera</taxon>
        <taxon>Cimicomorpha</taxon>
        <taxon>Reduviidae</taxon>
        <taxon>Triatominae</taxon>
        <taxon>Panstrongylus</taxon>
    </lineage>
</organism>
<protein>
    <submittedName>
        <fullName evidence="2">Uncharacterized protein</fullName>
    </submittedName>
</protein>
<keyword evidence="1" id="KW-1133">Transmembrane helix</keyword>
<feature type="transmembrane region" description="Helical" evidence="1">
    <location>
        <begin position="12"/>
        <end position="34"/>
    </location>
</feature>